<dbReference type="EMBL" id="JACHBL010000001">
    <property type="protein sequence ID" value="MBB5598558.1"/>
    <property type="molecule type" value="Genomic_DNA"/>
</dbReference>
<sequence>MQRVVCESIVNAANGFRRAVASCGHSCGCRDL</sequence>
<evidence type="ECO:0000313" key="2">
    <source>
        <dbReference type="Proteomes" id="UP000523863"/>
    </source>
</evidence>
<gene>
    <name evidence="1" type="ORF">BKA12_001638</name>
</gene>
<comment type="caution">
    <text evidence="1">The sequence shown here is derived from an EMBL/GenBank/DDBJ whole genome shotgun (WGS) entry which is preliminary data.</text>
</comment>
<reference evidence="1 2" key="1">
    <citation type="submission" date="2020-08" db="EMBL/GenBank/DDBJ databases">
        <title>Sequencing the genomes of 1000 actinobacteria strains.</title>
        <authorList>
            <person name="Klenk H.-P."/>
        </authorList>
    </citation>
    <scope>NUCLEOTIDE SEQUENCE [LARGE SCALE GENOMIC DNA]</scope>
    <source>
        <strain evidence="1 2">DSM 23694</strain>
    </source>
</reference>
<name>A0A7W8YBL6_9MICC</name>
<proteinExistence type="predicted"/>
<keyword evidence="2" id="KW-1185">Reference proteome</keyword>
<organism evidence="1 2">
    <name type="scientific">Neomicrococcus lactis</name>
    <dbReference type="NCBI Taxonomy" id="732241"/>
    <lineage>
        <taxon>Bacteria</taxon>
        <taxon>Bacillati</taxon>
        <taxon>Actinomycetota</taxon>
        <taxon>Actinomycetes</taxon>
        <taxon>Micrococcales</taxon>
        <taxon>Micrococcaceae</taxon>
        <taxon>Neomicrococcus</taxon>
    </lineage>
</organism>
<accession>A0A7W8YBL6</accession>
<evidence type="ECO:0000313" key="1">
    <source>
        <dbReference type="EMBL" id="MBB5598558.1"/>
    </source>
</evidence>
<protein>
    <submittedName>
        <fullName evidence="1">Uncharacterized protein</fullName>
    </submittedName>
</protein>
<dbReference type="AlphaFoldDB" id="A0A7W8YBL6"/>
<dbReference type="Proteomes" id="UP000523863">
    <property type="component" value="Unassembled WGS sequence"/>
</dbReference>